<dbReference type="EMBL" id="MTYJ01000020">
    <property type="protein sequence ID" value="OQV22008.1"/>
    <property type="molecule type" value="Genomic_DNA"/>
</dbReference>
<feature type="compositionally biased region" description="Basic and acidic residues" evidence="1">
    <location>
        <begin position="37"/>
        <end position="66"/>
    </location>
</feature>
<organism evidence="3 4">
    <name type="scientific">Hypsibius exemplaris</name>
    <name type="common">Freshwater tardigrade</name>
    <dbReference type="NCBI Taxonomy" id="2072580"/>
    <lineage>
        <taxon>Eukaryota</taxon>
        <taxon>Metazoa</taxon>
        <taxon>Ecdysozoa</taxon>
        <taxon>Tardigrada</taxon>
        <taxon>Eutardigrada</taxon>
        <taxon>Parachela</taxon>
        <taxon>Hypsibioidea</taxon>
        <taxon>Hypsibiidae</taxon>
        <taxon>Hypsibius</taxon>
    </lineage>
</organism>
<dbReference type="OrthoDB" id="10006939at2759"/>
<accession>A0A1W0X3K9</accession>
<dbReference type="Gene3D" id="3.30.420.10">
    <property type="entry name" value="Ribonuclease H-like superfamily/Ribonuclease H"/>
    <property type="match status" value="1"/>
</dbReference>
<dbReference type="PANTHER" id="PTHR46068">
    <property type="entry name" value="PROTEIN CBG27172"/>
    <property type="match status" value="1"/>
</dbReference>
<name>A0A1W0X3K9_HYPEX</name>
<dbReference type="AlphaFoldDB" id="A0A1W0X3K9"/>
<comment type="caution">
    <text evidence="3">The sequence shown here is derived from an EMBL/GenBank/DDBJ whole genome shotgun (WGS) entry which is preliminary data.</text>
</comment>
<evidence type="ECO:0000313" key="4">
    <source>
        <dbReference type="Proteomes" id="UP000192578"/>
    </source>
</evidence>
<reference evidence="4" key="1">
    <citation type="submission" date="2017-01" db="EMBL/GenBank/DDBJ databases">
        <title>Comparative genomics of anhydrobiosis in the tardigrade Hypsibius dujardini.</title>
        <authorList>
            <person name="Yoshida Y."/>
            <person name="Koutsovoulos G."/>
            <person name="Laetsch D."/>
            <person name="Stevens L."/>
            <person name="Kumar S."/>
            <person name="Horikawa D."/>
            <person name="Ishino K."/>
            <person name="Komine S."/>
            <person name="Tomita M."/>
            <person name="Blaxter M."/>
            <person name="Arakawa K."/>
        </authorList>
    </citation>
    <scope>NUCLEOTIDE SEQUENCE [LARGE SCALE GENOMIC DNA]</scope>
    <source>
        <strain evidence="4">Z151</strain>
    </source>
</reference>
<protein>
    <submittedName>
        <fullName evidence="3">Uncharacterized protein</fullName>
    </submittedName>
</protein>
<gene>
    <name evidence="3" type="ORF">BV898_04218</name>
</gene>
<feature type="region of interest" description="Disordered" evidence="1">
    <location>
        <begin position="22"/>
        <end position="66"/>
    </location>
</feature>
<keyword evidence="2" id="KW-0732">Signal</keyword>
<sequence length="308" mass="35761">MYRFPLSFGLVLTATVICSGKRHYNDDEDGQEDDREENLRKKNNRDNRDYEFSNRKDNRPADKNGRLGEFKLEQQGIIKPVKRLGSQNLPSARCAATVRKVKYLVFRPNPYSIPQIQQQLGLSYSTVWRIINQNLAAEKRVKRKTHLLSDKHVAQRVLKVPRLLEHLKGGKWRYIVSFDEAWCYMSHVNGRRRIYYKFREQESPQSWLKYCRQTHPRGVMFVAGISARGPTAIRFLPPRTKVNSDFYVKHVLKPLLEKDIPRLYGTDAKYVALHHDSAAAHTALGTVVFPPKQEVPIYSCFGLALEFS</sequence>
<evidence type="ECO:0000313" key="3">
    <source>
        <dbReference type="EMBL" id="OQV22008.1"/>
    </source>
</evidence>
<keyword evidence="4" id="KW-1185">Reference proteome</keyword>
<feature type="chain" id="PRO_5012303249" evidence="2">
    <location>
        <begin position="21"/>
        <end position="308"/>
    </location>
</feature>
<feature type="signal peptide" evidence="2">
    <location>
        <begin position="1"/>
        <end position="20"/>
    </location>
</feature>
<dbReference type="GO" id="GO:0003676">
    <property type="term" value="F:nucleic acid binding"/>
    <property type="evidence" value="ECO:0007669"/>
    <property type="project" value="InterPro"/>
</dbReference>
<dbReference type="Proteomes" id="UP000192578">
    <property type="component" value="Unassembled WGS sequence"/>
</dbReference>
<dbReference type="InterPro" id="IPR036397">
    <property type="entry name" value="RNaseH_sf"/>
</dbReference>
<dbReference type="PANTHER" id="PTHR46068:SF1">
    <property type="entry name" value="TRANSPOSASE IS30-LIKE HTH DOMAIN-CONTAINING PROTEIN"/>
    <property type="match status" value="1"/>
</dbReference>
<evidence type="ECO:0000256" key="1">
    <source>
        <dbReference type="SAM" id="MobiDB-lite"/>
    </source>
</evidence>
<evidence type="ECO:0000256" key="2">
    <source>
        <dbReference type="SAM" id="SignalP"/>
    </source>
</evidence>
<proteinExistence type="predicted"/>
<feature type="compositionally biased region" description="Acidic residues" evidence="1">
    <location>
        <begin position="26"/>
        <end position="36"/>
    </location>
</feature>